<dbReference type="EMBL" id="AE016819">
    <property type="protein sequence ID" value="AAS53696.1"/>
    <property type="molecule type" value="Genomic_DNA"/>
</dbReference>
<dbReference type="OMA" id="ETHIEWH"/>
<evidence type="ECO:0000256" key="1">
    <source>
        <dbReference type="SAM" id="MobiDB-lite"/>
    </source>
</evidence>
<protein>
    <submittedName>
        <fullName evidence="2">AFR325Wp</fullName>
    </submittedName>
</protein>
<name>Q753I7_EREGS</name>
<reference evidence="3" key="2">
    <citation type="journal article" date="2013" name="G3 (Bethesda)">
        <title>Genomes of Ashbya fungi isolated from insects reveal four mating-type loci, numerous translocations, lack of transposons, and distinct gene duplications.</title>
        <authorList>
            <person name="Dietrich F.S."/>
            <person name="Voegeli S."/>
            <person name="Kuo S."/>
            <person name="Philippsen P."/>
        </authorList>
    </citation>
    <scope>GENOME REANNOTATION</scope>
    <source>
        <strain evidence="3">ATCC 10895 / CBS 109.51 / FGSC 9923 / NRRL Y-1056</strain>
    </source>
</reference>
<dbReference type="HOGENOM" id="CLU_055876_0_0_1"/>
<sequence length="296" mass="33926">MFVFSGSPCIFESFTPICNEMQNCSYPSSRRLYKRPMGRLNYSVEEQDDKFIISLRKDVPEELLYRAVEERVNAYKERAPRYSLVTDFFGNQYCVQNHVDQQQLLCEAMRNIDMNELGSHLAQMTFHDYQVTLSADGHTLVVESADDNVHKEFELQTEFEDVAIENFEMARENTAIVKIALKKPLPRPQKRVCTSIPVMWHNTKSRKNSQKLESGDALDGTTSDVPREAIGENQHELRVNGNGLNAKSQSVNRKFTGKATTEMHVTIEDLEDEEFLRWERSLGQAPKGHAIIEDAA</sequence>
<dbReference type="FunCoup" id="Q753I7">
    <property type="interactions" value="151"/>
</dbReference>
<dbReference type="eggNOG" id="ENOG502S308">
    <property type="taxonomic scope" value="Eukaryota"/>
</dbReference>
<keyword evidence="3" id="KW-1185">Reference proteome</keyword>
<dbReference type="OrthoDB" id="4067212at2759"/>
<organism evidence="2 3">
    <name type="scientific">Eremothecium gossypii (strain ATCC 10895 / CBS 109.51 / FGSC 9923 / NRRL Y-1056)</name>
    <name type="common">Yeast</name>
    <name type="synonym">Ashbya gossypii</name>
    <dbReference type="NCBI Taxonomy" id="284811"/>
    <lineage>
        <taxon>Eukaryota</taxon>
        <taxon>Fungi</taxon>
        <taxon>Dikarya</taxon>
        <taxon>Ascomycota</taxon>
        <taxon>Saccharomycotina</taxon>
        <taxon>Saccharomycetes</taxon>
        <taxon>Saccharomycetales</taxon>
        <taxon>Saccharomycetaceae</taxon>
        <taxon>Eremothecium</taxon>
    </lineage>
</organism>
<evidence type="ECO:0000313" key="3">
    <source>
        <dbReference type="Proteomes" id="UP000000591"/>
    </source>
</evidence>
<dbReference type="STRING" id="284811.Q753I7"/>
<dbReference type="AlphaFoldDB" id="Q753I7"/>
<dbReference type="InParanoid" id="Q753I7"/>
<dbReference type="RefSeq" id="NP_985872.1">
    <property type="nucleotide sequence ID" value="NM_211227.1"/>
</dbReference>
<dbReference type="Proteomes" id="UP000000591">
    <property type="component" value="Chromosome VI"/>
</dbReference>
<dbReference type="KEGG" id="ago:AGOS_AFR325W"/>
<gene>
    <name evidence="2" type="ORF">AGOS_AFR325W</name>
</gene>
<evidence type="ECO:0000313" key="2">
    <source>
        <dbReference type="EMBL" id="AAS53696.1"/>
    </source>
</evidence>
<proteinExistence type="predicted"/>
<reference evidence="2 3" key="1">
    <citation type="journal article" date="2004" name="Science">
        <title>The Ashbya gossypii genome as a tool for mapping the ancient Saccharomyces cerevisiae genome.</title>
        <authorList>
            <person name="Dietrich F.S."/>
            <person name="Voegeli S."/>
            <person name="Brachat S."/>
            <person name="Lerch A."/>
            <person name="Gates K."/>
            <person name="Steiner S."/>
            <person name="Mohr C."/>
            <person name="Pohlmann R."/>
            <person name="Luedi P."/>
            <person name="Choi S."/>
            <person name="Wing R.A."/>
            <person name="Flavier A."/>
            <person name="Gaffney T.D."/>
            <person name="Philippsen P."/>
        </authorList>
    </citation>
    <scope>NUCLEOTIDE SEQUENCE [LARGE SCALE GENOMIC DNA]</scope>
    <source>
        <strain evidence="3">ATCC 10895 / CBS 109.51 / FGSC 9923 / NRRL Y-1056</strain>
    </source>
</reference>
<accession>Q753I7</accession>
<feature type="region of interest" description="Disordered" evidence="1">
    <location>
        <begin position="203"/>
        <end position="224"/>
    </location>
</feature>
<dbReference type="GeneID" id="4622136"/>